<organism evidence="2">
    <name type="scientific">Fusarium oxysporum (strain Fo5176)</name>
    <name type="common">Fusarium vascular wilt</name>
    <dbReference type="NCBI Taxonomy" id="660025"/>
    <lineage>
        <taxon>Eukaryota</taxon>
        <taxon>Fungi</taxon>
        <taxon>Dikarya</taxon>
        <taxon>Ascomycota</taxon>
        <taxon>Pezizomycotina</taxon>
        <taxon>Sordariomycetes</taxon>
        <taxon>Hypocreomycetidae</taxon>
        <taxon>Hypocreales</taxon>
        <taxon>Nectriaceae</taxon>
        <taxon>Fusarium</taxon>
        <taxon>Fusarium oxysporum species complex</taxon>
    </lineage>
</organism>
<accession>F9FES1</accession>
<dbReference type="OrthoDB" id="3546279at2759"/>
<protein>
    <submittedName>
        <fullName evidence="2">Uncharacterized protein</fullName>
    </submittedName>
</protein>
<dbReference type="Pfam" id="PF11951">
    <property type="entry name" value="Fungal_trans_2"/>
    <property type="match status" value="1"/>
</dbReference>
<dbReference type="PANTHER" id="PTHR47784">
    <property type="entry name" value="STEROL UPTAKE CONTROL PROTEIN 2"/>
    <property type="match status" value="1"/>
</dbReference>
<proteinExistence type="predicted"/>
<dbReference type="InterPro" id="IPR053157">
    <property type="entry name" value="Sterol_Uptake_Regulator"/>
</dbReference>
<dbReference type="EMBL" id="AFQF01001484">
    <property type="protein sequence ID" value="EGU84582.1"/>
    <property type="molecule type" value="Genomic_DNA"/>
</dbReference>
<name>F9FES1_FUSOF</name>
<keyword evidence="1" id="KW-0539">Nucleus</keyword>
<evidence type="ECO:0000256" key="1">
    <source>
        <dbReference type="ARBA" id="ARBA00023242"/>
    </source>
</evidence>
<dbReference type="GO" id="GO:0001228">
    <property type="term" value="F:DNA-binding transcription activator activity, RNA polymerase II-specific"/>
    <property type="evidence" value="ECO:0007669"/>
    <property type="project" value="TreeGrafter"/>
</dbReference>
<gene>
    <name evidence="2" type="ORF">FOXB_04899</name>
</gene>
<reference evidence="2" key="1">
    <citation type="journal article" date="2012" name="Mol. Plant Microbe Interact.">
        <title>A highly conserved effector in Fusarium oxysporum is required for full virulence on Arabidopsis.</title>
        <authorList>
            <person name="Thatcher L.F."/>
            <person name="Gardiner D.M."/>
            <person name="Kazan K."/>
            <person name="Manners J."/>
        </authorList>
    </citation>
    <scope>NUCLEOTIDE SEQUENCE [LARGE SCALE GENOMIC DNA]</scope>
    <source>
        <strain evidence="2">Fo5176</strain>
    </source>
</reference>
<dbReference type="InterPro" id="IPR021858">
    <property type="entry name" value="Fun_TF"/>
</dbReference>
<dbReference type="STRING" id="660025.F9FES1"/>
<dbReference type="PANTHER" id="PTHR47784:SF5">
    <property type="entry name" value="STEROL UPTAKE CONTROL PROTEIN 2"/>
    <property type="match status" value="1"/>
</dbReference>
<sequence>MTLLHHWTASTSQQVAKDKEIRNFWQNTATSVALQHLYVLQEIMSVAALHLAYLSQSEKSTYMEIASEHHIRSLQGFHTSVSQCRNDIEKGSTVFLWSLLIMFYVCLSLGRLGCSSDICIEDHRDRVLGTVWIRLIRGIKSVIEDNRPAVESDDFNAISMGEEAGYFSRLAEEERVISIRVIS</sequence>
<comment type="caution">
    <text evidence="2">The sequence shown here is derived from an EMBL/GenBank/DDBJ whole genome shotgun (WGS) entry which is preliminary data.</text>
</comment>
<dbReference type="AlphaFoldDB" id="F9FES1"/>
<evidence type="ECO:0000313" key="2">
    <source>
        <dbReference type="EMBL" id="EGU84582.1"/>
    </source>
</evidence>